<dbReference type="PANTHER" id="PTHR42832">
    <property type="entry name" value="AMINO ACID AMINOTRANSFERASE"/>
    <property type="match status" value="1"/>
</dbReference>
<dbReference type="InterPro" id="IPR004839">
    <property type="entry name" value="Aminotransferase_I/II_large"/>
</dbReference>
<dbReference type="Gene3D" id="3.90.1150.10">
    <property type="entry name" value="Aspartate Aminotransferase, domain 1"/>
    <property type="match status" value="1"/>
</dbReference>
<dbReference type="EMBL" id="QMFY01000011">
    <property type="protein sequence ID" value="RAV99406.1"/>
    <property type="molecule type" value="Genomic_DNA"/>
</dbReference>
<evidence type="ECO:0000259" key="5">
    <source>
        <dbReference type="Pfam" id="PF00155"/>
    </source>
</evidence>
<organism evidence="6 7">
    <name type="scientific">Pseudochryseolinea flava</name>
    <dbReference type="NCBI Taxonomy" id="2059302"/>
    <lineage>
        <taxon>Bacteria</taxon>
        <taxon>Pseudomonadati</taxon>
        <taxon>Bacteroidota</taxon>
        <taxon>Cytophagia</taxon>
        <taxon>Cytophagales</taxon>
        <taxon>Fulvivirgaceae</taxon>
        <taxon>Pseudochryseolinea</taxon>
    </lineage>
</organism>
<name>A0A364XY91_9BACT</name>
<evidence type="ECO:0000256" key="1">
    <source>
        <dbReference type="ARBA" id="ARBA00001933"/>
    </source>
</evidence>
<dbReference type="InterPro" id="IPR015421">
    <property type="entry name" value="PyrdxlP-dep_Trfase_major"/>
</dbReference>
<gene>
    <name evidence="6" type="ORF">DQQ10_19480</name>
</gene>
<dbReference type="Gene3D" id="3.40.640.10">
    <property type="entry name" value="Type I PLP-dependent aspartate aminotransferase-like (Major domain)"/>
    <property type="match status" value="1"/>
</dbReference>
<evidence type="ECO:0000256" key="4">
    <source>
        <dbReference type="RuleBase" id="RU000481"/>
    </source>
</evidence>
<dbReference type="GO" id="GO:0030170">
    <property type="term" value="F:pyridoxal phosphate binding"/>
    <property type="evidence" value="ECO:0007669"/>
    <property type="project" value="InterPro"/>
</dbReference>
<sequence length="396" mass="44161">MIKTANRIANVEEYYFSRKLAEVRTLDTPELRVINLGIGSPDQAPSSPVIDALIASAKNPAHHGYQSYKGIPAFRKAIADFYANTYNVALNTETDILPLMGSKEGIMHIAMAFLNDGEEVLIPNPGYPTYSSVANLVGAKLRPYNLREDLNWGIDIDALKKSDLSKVKLMWVNFPHMPTGRTASREELKELVDLARKHQFLIVNDNPYSLILNDSPMSILSIEGAEEVALELNSLSKSHNMAGWRLGWVAGKKEYIDAVLKVKSNMDSGMFLGLQDAATEALKNGEEWFTALNKVYAERKAVGKKLLDLLGCTYAEKQSGLFVWAKAPAHVTDVEKWIDEILYGTKVFITPGFIFGEAGRRYIRISLCCTVESLNEALTRIQKHLEAKHTEQIVVK</sequence>
<protein>
    <recommendedName>
        <fullName evidence="4">Aminotransferase</fullName>
        <ecNumber evidence="4">2.6.1.-</ecNumber>
    </recommendedName>
</protein>
<dbReference type="CDD" id="cd00609">
    <property type="entry name" value="AAT_like"/>
    <property type="match status" value="1"/>
</dbReference>
<dbReference type="InterPro" id="IPR015422">
    <property type="entry name" value="PyrdxlP-dep_Trfase_small"/>
</dbReference>
<dbReference type="PANTHER" id="PTHR42832:SF3">
    <property type="entry name" value="L-GLUTAMINE--4-(METHYLSULFANYL)-2-OXOBUTANOATE AMINOTRANSFERASE"/>
    <property type="match status" value="1"/>
</dbReference>
<dbReference type="RefSeq" id="WP_112748595.1">
    <property type="nucleotide sequence ID" value="NZ_QMFY01000011.1"/>
</dbReference>
<keyword evidence="3 4" id="KW-0808">Transferase</keyword>
<dbReference type="EC" id="2.6.1.-" evidence="4"/>
<accession>A0A364XY91</accession>
<dbReference type="SUPFAM" id="SSF53383">
    <property type="entry name" value="PLP-dependent transferases"/>
    <property type="match status" value="1"/>
</dbReference>
<comment type="similarity">
    <text evidence="4">Belongs to the class-I pyridoxal-phosphate-dependent aminotransferase family.</text>
</comment>
<reference evidence="6 7" key="1">
    <citation type="submission" date="2018-06" db="EMBL/GenBank/DDBJ databases">
        <title>Chryseolinea flavus sp. nov., a member of the phylum Bacteroidetes isolated from soil.</title>
        <authorList>
            <person name="Li Y."/>
            <person name="Wang J."/>
        </authorList>
    </citation>
    <scope>NUCLEOTIDE SEQUENCE [LARGE SCALE GENOMIC DNA]</scope>
    <source>
        <strain evidence="6 7">SDU1-6</strain>
    </source>
</reference>
<evidence type="ECO:0000256" key="2">
    <source>
        <dbReference type="ARBA" id="ARBA00022576"/>
    </source>
</evidence>
<dbReference type="PROSITE" id="PS00105">
    <property type="entry name" value="AA_TRANSFER_CLASS_1"/>
    <property type="match status" value="1"/>
</dbReference>
<dbReference type="Proteomes" id="UP000251889">
    <property type="component" value="Unassembled WGS sequence"/>
</dbReference>
<comment type="caution">
    <text evidence="6">The sequence shown here is derived from an EMBL/GenBank/DDBJ whole genome shotgun (WGS) entry which is preliminary data.</text>
</comment>
<dbReference type="GO" id="GO:0008483">
    <property type="term" value="F:transaminase activity"/>
    <property type="evidence" value="ECO:0007669"/>
    <property type="project" value="UniProtKB-KW"/>
</dbReference>
<dbReference type="AlphaFoldDB" id="A0A364XY91"/>
<evidence type="ECO:0000256" key="3">
    <source>
        <dbReference type="ARBA" id="ARBA00022679"/>
    </source>
</evidence>
<comment type="cofactor">
    <cofactor evidence="1 4">
        <name>pyridoxal 5'-phosphate</name>
        <dbReference type="ChEBI" id="CHEBI:597326"/>
    </cofactor>
</comment>
<keyword evidence="2 4" id="KW-0032">Aminotransferase</keyword>
<proteinExistence type="inferred from homology"/>
<feature type="domain" description="Aminotransferase class I/classII large" evidence="5">
    <location>
        <begin position="33"/>
        <end position="381"/>
    </location>
</feature>
<evidence type="ECO:0000313" key="6">
    <source>
        <dbReference type="EMBL" id="RAV99406.1"/>
    </source>
</evidence>
<dbReference type="InterPro" id="IPR015424">
    <property type="entry name" value="PyrdxlP-dep_Trfase"/>
</dbReference>
<dbReference type="OrthoDB" id="9802328at2"/>
<dbReference type="InterPro" id="IPR004838">
    <property type="entry name" value="NHTrfase_class1_PyrdxlP-BS"/>
</dbReference>
<dbReference type="Pfam" id="PF00155">
    <property type="entry name" value="Aminotran_1_2"/>
    <property type="match status" value="1"/>
</dbReference>
<keyword evidence="7" id="KW-1185">Reference proteome</keyword>
<evidence type="ECO:0000313" key="7">
    <source>
        <dbReference type="Proteomes" id="UP000251889"/>
    </source>
</evidence>
<dbReference type="InterPro" id="IPR050881">
    <property type="entry name" value="LL-DAP_aminotransferase"/>
</dbReference>